<evidence type="ECO:0000313" key="4">
    <source>
        <dbReference type="Proteomes" id="UP001153954"/>
    </source>
</evidence>
<keyword evidence="4" id="KW-1185">Reference proteome</keyword>
<comment type="caution">
    <text evidence="3">The sequence shown here is derived from an EMBL/GenBank/DDBJ whole genome shotgun (WGS) entry which is preliminary data.</text>
</comment>
<keyword evidence="1" id="KW-0863">Zinc-finger</keyword>
<dbReference type="PROSITE" id="PS50158">
    <property type="entry name" value="ZF_CCHC"/>
    <property type="match status" value="1"/>
</dbReference>
<accession>A0AAU9TT34</accession>
<gene>
    <name evidence="3" type="ORF">EEDITHA_LOCUS5139</name>
</gene>
<name>A0AAU9TT34_EUPED</name>
<dbReference type="InterPro" id="IPR001878">
    <property type="entry name" value="Znf_CCHC"/>
</dbReference>
<proteinExistence type="predicted"/>
<feature type="domain" description="CCHC-type" evidence="2">
    <location>
        <begin position="136"/>
        <end position="151"/>
    </location>
</feature>
<dbReference type="InterPro" id="IPR036875">
    <property type="entry name" value="Znf_CCHC_sf"/>
</dbReference>
<dbReference type="GO" id="GO:0003676">
    <property type="term" value="F:nucleic acid binding"/>
    <property type="evidence" value="ECO:0007669"/>
    <property type="project" value="InterPro"/>
</dbReference>
<reference evidence="3" key="1">
    <citation type="submission" date="2022-03" db="EMBL/GenBank/DDBJ databases">
        <authorList>
            <person name="Tunstrom K."/>
        </authorList>
    </citation>
    <scope>NUCLEOTIDE SEQUENCE</scope>
</reference>
<evidence type="ECO:0000259" key="2">
    <source>
        <dbReference type="PROSITE" id="PS50158"/>
    </source>
</evidence>
<protein>
    <recommendedName>
        <fullName evidence="2">CCHC-type domain-containing protein</fullName>
    </recommendedName>
</protein>
<dbReference type="GO" id="GO:0008270">
    <property type="term" value="F:zinc ion binding"/>
    <property type="evidence" value="ECO:0007669"/>
    <property type="project" value="UniProtKB-KW"/>
</dbReference>
<dbReference type="EMBL" id="CAKOGL010000007">
    <property type="protein sequence ID" value="CAH2089043.1"/>
    <property type="molecule type" value="Genomic_DNA"/>
</dbReference>
<dbReference type="SUPFAM" id="SSF57756">
    <property type="entry name" value="Retrovirus zinc finger-like domains"/>
    <property type="match status" value="1"/>
</dbReference>
<dbReference type="Proteomes" id="UP001153954">
    <property type="component" value="Unassembled WGS sequence"/>
</dbReference>
<evidence type="ECO:0000256" key="1">
    <source>
        <dbReference type="PROSITE-ProRule" id="PRU00047"/>
    </source>
</evidence>
<dbReference type="AlphaFoldDB" id="A0AAU9TT34"/>
<organism evidence="3 4">
    <name type="scientific">Euphydryas editha</name>
    <name type="common">Edith's checkerspot</name>
    <dbReference type="NCBI Taxonomy" id="104508"/>
    <lineage>
        <taxon>Eukaryota</taxon>
        <taxon>Metazoa</taxon>
        <taxon>Ecdysozoa</taxon>
        <taxon>Arthropoda</taxon>
        <taxon>Hexapoda</taxon>
        <taxon>Insecta</taxon>
        <taxon>Pterygota</taxon>
        <taxon>Neoptera</taxon>
        <taxon>Endopterygota</taxon>
        <taxon>Lepidoptera</taxon>
        <taxon>Glossata</taxon>
        <taxon>Ditrysia</taxon>
        <taxon>Papilionoidea</taxon>
        <taxon>Nymphalidae</taxon>
        <taxon>Nymphalinae</taxon>
        <taxon>Euphydryas</taxon>
    </lineage>
</organism>
<evidence type="ECO:0000313" key="3">
    <source>
        <dbReference type="EMBL" id="CAH2089043.1"/>
    </source>
</evidence>
<keyword evidence="1" id="KW-0479">Metal-binding</keyword>
<keyword evidence="1" id="KW-0862">Zinc</keyword>
<sequence length="174" mass="20099">MLFTWAEWQDKLRLAFPSDENYGCLLMEMLACRARYGDSLEEYFYEKIVLLNRCNISGKNAIDCILFGIEDRSVKTSAEAAQFTEPDKLLVYLRNVKNAKRPDKINTTLQASNSDNKRNVNNFHKNNFGSKYVKPKCYNCGEEGHPYFKCKLGGPYFSTFEISPGHFVIRLYTS</sequence>